<feature type="compositionally biased region" description="Low complexity" evidence="1">
    <location>
        <begin position="163"/>
        <end position="172"/>
    </location>
</feature>
<reference evidence="2 3" key="1">
    <citation type="submission" date="2020-01" db="EMBL/GenBank/DDBJ databases">
        <authorList>
            <person name="Gupta K D."/>
        </authorList>
    </citation>
    <scope>NUCLEOTIDE SEQUENCE [LARGE SCALE GENOMIC DNA]</scope>
</reference>
<accession>A0A8S0XRV5</accession>
<feature type="compositionally biased region" description="Pro residues" evidence="1">
    <location>
        <begin position="20"/>
        <end position="31"/>
    </location>
</feature>
<dbReference type="OrthoDB" id="10446286at2759"/>
<feature type="region of interest" description="Disordered" evidence="1">
    <location>
        <begin position="463"/>
        <end position="493"/>
    </location>
</feature>
<feature type="region of interest" description="Disordered" evidence="1">
    <location>
        <begin position="188"/>
        <end position="223"/>
    </location>
</feature>
<gene>
    <name evidence="2" type="ORF">AAE3_LOCUS6644</name>
</gene>
<feature type="compositionally biased region" description="Acidic residues" evidence="1">
    <location>
        <begin position="252"/>
        <end position="286"/>
    </location>
</feature>
<comment type="caution">
    <text evidence="2">The sequence shown here is derived from an EMBL/GenBank/DDBJ whole genome shotgun (WGS) entry which is preliminary data.</text>
</comment>
<feature type="compositionally biased region" description="Polar residues" evidence="1">
    <location>
        <begin position="325"/>
        <end position="337"/>
    </location>
</feature>
<feature type="compositionally biased region" description="Polar residues" evidence="1">
    <location>
        <begin position="152"/>
        <end position="162"/>
    </location>
</feature>
<dbReference type="Proteomes" id="UP000467700">
    <property type="component" value="Unassembled WGS sequence"/>
</dbReference>
<feature type="compositionally biased region" description="Low complexity" evidence="1">
    <location>
        <begin position="120"/>
        <end position="135"/>
    </location>
</feature>
<feature type="region of interest" description="Disordered" evidence="1">
    <location>
        <begin position="252"/>
        <end position="299"/>
    </location>
</feature>
<sequence>MVLQTPFDALNGRNDDNCDIPPPATPPPSASPQPRAALWNPLEGDTSAANTFCPQSPLGFIDLNRMMKTYFKFAEDEEENKRGEDQEDESHPSLTCNPLSPSAVPPTARTIYSVRRPDRSSPTTSPSRQTVQQSRATPSPLPLSHCRVAPSSPRSPNGTHTPTLSGSSLTNLSGTSEFATILRTYVGSDASDESSSDESDLNGSDEDTIAQRVNKGKGRAIEPAPGWEVNFEAGDFLDDNRDLCVDPREAFAVEEEDYADAEEDTFDDGDDDQDDDHEYVENDDAEASPTGPSTSAAYYGAGPITSAPVALGTLQRLNTQSYMNEGSSALGSEQPTVLPSKIGVKRKRDADDEGSDGETKVVVGLGTPLHQRMSNAEIQEAYDGSKHPNPRKTLDDFGCRVWPGQPAKWCCHFCPYALQERSSIKRHVKAHHYAGTLSCEPYGCLCGDTFVTSRRELLERHLSTDWRNSKRRKTGEPKPKNVKRGMEGKKGKK</sequence>
<evidence type="ECO:0000313" key="3">
    <source>
        <dbReference type="Proteomes" id="UP000467700"/>
    </source>
</evidence>
<dbReference type="AlphaFoldDB" id="A0A8S0XRV5"/>
<evidence type="ECO:0000256" key="1">
    <source>
        <dbReference type="SAM" id="MobiDB-lite"/>
    </source>
</evidence>
<keyword evidence="3" id="KW-1185">Reference proteome</keyword>
<evidence type="ECO:0000313" key="2">
    <source>
        <dbReference type="EMBL" id="CAA7264321.1"/>
    </source>
</evidence>
<name>A0A8S0XRV5_CYCAE</name>
<proteinExistence type="predicted"/>
<feature type="compositionally biased region" description="Acidic residues" evidence="1">
    <location>
        <begin position="190"/>
        <end position="208"/>
    </location>
</feature>
<feature type="region of interest" description="Disordered" evidence="1">
    <location>
        <begin position="76"/>
        <end position="172"/>
    </location>
</feature>
<protein>
    <submittedName>
        <fullName evidence="2">Uncharacterized protein</fullName>
    </submittedName>
</protein>
<organism evidence="2 3">
    <name type="scientific">Cyclocybe aegerita</name>
    <name type="common">Black poplar mushroom</name>
    <name type="synonym">Agrocybe aegerita</name>
    <dbReference type="NCBI Taxonomy" id="1973307"/>
    <lineage>
        <taxon>Eukaryota</taxon>
        <taxon>Fungi</taxon>
        <taxon>Dikarya</taxon>
        <taxon>Basidiomycota</taxon>
        <taxon>Agaricomycotina</taxon>
        <taxon>Agaricomycetes</taxon>
        <taxon>Agaricomycetidae</taxon>
        <taxon>Agaricales</taxon>
        <taxon>Agaricineae</taxon>
        <taxon>Bolbitiaceae</taxon>
        <taxon>Cyclocybe</taxon>
    </lineage>
</organism>
<feature type="region of interest" description="Disordered" evidence="1">
    <location>
        <begin position="1"/>
        <end position="48"/>
    </location>
</feature>
<feature type="region of interest" description="Disordered" evidence="1">
    <location>
        <begin position="325"/>
        <end position="368"/>
    </location>
</feature>
<dbReference type="EMBL" id="CACVBS010000044">
    <property type="protein sequence ID" value="CAA7264321.1"/>
    <property type="molecule type" value="Genomic_DNA"/>
</dbReference>